<evidence type="ECO:0000313" key="2">
    <source>
        <dbReference type="Proteomes" id="UP001241110"/>
    </source>
</evidence>
<name>A0AAE3QTG2_9BACT</name>
<protein>
    <submittedName>
        <fullName evidence="1">Uncharacterized protein</fullName>
    </submittedName>
</protein>
<accession>A0AAE3QTG2</accession>
<proteinExistence type="predicted"/>
<sequence>MEGKPTRYIDTPYVDQPVFFCHNGLMAYNNALYLDSAVYSYNMEHYSVQEDAFQNEWGVYTVCSDTVKATFYMTLANDKFVPVTQRTICHFEGVIQNDSTIRDWKLVPPYPKYGPQSDFEINDMKQARTLTFKSVPIQRWIDPNNAWINRFRETSTREPKN</sequence>
<dbReference type="EMBL" id="JASJOS010000009">
    <property type="protein sequence ID" value="MDJ1482936.1"/>
    <property type="molecule type" value="Genomic_DNA"/>
</dbReference>
<dbReference type="AlphaFoldDB" id="A0AAE3QTG2"/>
<organism evidence="1 2">
    <name type="scientific">Xanthocytophaga flava</name>
    <dbReference type="NCBI Taxonomy" id="3048013"/>
    <lineage>
        <taxon>Bacteria</taxon>
        <taxon>Pseudomonadati</taxon>
        <taxon>Bacteroidota</taxon>
        <taxon>Cytophagia</taxon>
        <taxon>Cytophagales</taxon>
        <taxon>Rhodocytophagaceae</taxon>
        <taxon>Xanthocytophaga</taxon>
    </lineage>
</organism>
<dbReference type="Proteomes" id="UP001241110">
    <property type="component" value="Unassembled WGS sequence"/>
</dbReference>
<evidence type="ECO:0000313" key="1">
    <source>
        <dbReference type="EMBL" id="MDJ1482936.1"/>
    </source>
</evidence>
<gene>
    <name evidence="1" type="ORF">QNI16_20710</name>
</gene>
<comment type="caution">
    <text evidence="1">The sequence shown here is derived from an EMBL/GenBank/DDBJ whole genome shotgun (WGS) entry which is preliminary data.</text>
</comment>
<reference evidence="1" key="1">
    <citation type="submission" date="2023-05" db="EMBL/GenBank/DDBJ databases">
        <authorList>
            <person name="Zhang X."/>
        </authorList>
    </citation>
    <scope>NUCLEOTIDE SEQUENCE</scope>
    <source>
        <strain evidence="1">YF14B1</strain>
    </source>
</reference>